<keyword evidence="2" id="KW-0472">Membrane</keyword>
<dbReference type="Proteomes" id="UP000054350">
    <property type="component" value="Unassembled WGS sequence"/>
</dbReference>
<dbReference type="AlphaFoldDB" id="A0A0L0SIX6"/>
<feature type="transmembrane region" description="Helical" evidence="2">
    <location>
        <begin position="51"/>
        <end position="72"/>
    </location>
</feature>
<name>A0A0L0SIX6_ALLM3</name>
<accession>A0A0L0SIX6</accession>
<proteinExistence type="predicted"/>
<keyword evidence="4" id="KW-1185">Reference proteome</keyword>
<reference evidence="3 4" key="1">
    <citation type="submission" date="2009-11" db="EMBL/GenBank/DDBJ databases">
        <title>Annotation of Allomyces macrogynus ATCC 38327.</title>
        <authorList>
            <consortium name="The Broad Institute Genome Sequencing Platform"/>
            <person name="Russ C."/>
            <person name="Cuomo C."/>
            <person name="Burger G."/>
            <person name="Gray M.W."/>
            <person name="Holland P.W.H."/>
            <person name="King N."/>
            <person name="Lang F.B.F."/>
            <person name="Roger A.J."/>
            <person name="Ruiz-Trillo I."/>
            <person name="Young S.K."/>
            <person name="Zeng Q."/>
            <person name="Gargeya S."/>
            <person name="Fitzgerald M."/>
            <person name="Haas B."/>
            <person name="Abouelleil A."/>
            <person name="Alvarado L."/>
            <person name="Arachchi H.M."/>
            <person name="Berlin A."/>
            <person name="Chapman S.B."/>
            <person name="Gearin G."/>
            <person name="Goldberg J."/>
            <person name="Griggs A."/>
            <person name="Gujja S."/>
            <person name="Hansen M."/>
            <person name="Heiman D."/>
            <person name="Howarth C."/>
            <person name="Larimer J."/>
            <person name="Lui A."/>
            <person name="MacDonald P.J.P."/>
            <person name="McCowen C."/>
            <person name="Montmayeur A."/>
            <person name="Murphy C."/>
            <person name="Neiman D."/>
            <person name="Pearson M."/>
            <person name="Priest M."/>
            <person name="Roberts A."/>
            <person name="Saif S."/>
            <person name="Shea T."/>
            <person name="Sisk P."/>
            <person name="Stolte C."/>
            <person name="Sykes S."/>
            <person name="Wortman J."/>
            <person name="Nusbaum C."/>
            <person name="Birren B."/>
        </authorList>
    </citation>
    <scope>NUCLEOTIDE SEQUENCE [LARGE SCALE GENOMIC DNA]</scope>
    <source>
        <strain evidence="3 4">ATCC 38327</strain>
    </source>
</reference>
<evidence type="ECO:0000256" key="2">
    <source>
        <dbReference type="SAM" id="Phobius"/>
    </source>
</evidence>
<gene>
    <name evidence="3" type="ORF">AMAG_07607</name>
</gene>
<protein>
    <submittedName>
        <fullName evidence="3">Uncharacterized protein</fullName>
    </submittedName>
</protein>
<dbReference type="VEuPathDB" id="FungiDB:AMAG_07607"/>
<evidence type="ECO:0000313" key="4">
    <source>
        <dbReference type="Proteomes" id="UP000054350"/>
    </source>
</evidence>
<keyword evidence="2" id="KW-1133">Transmembrane helix</keyword>
<evidence type="ECO:0000256" key="1">
    <source>
        <dbReference type="SAM" id="MobiDB-lite"/>
    </source>
</evidence>
<sequence length="604" mass="65053">MMRPHYSATTGVAVDHHGPTNPSPARTLFPMRTRLGGQHSARTIQSNTKQIARVTCAVIAAACLLAITSVAAHSDHHHGHDHAGSSSDMSKIADEPHAPIKLWDVAKRGHLVSLDMDNTETKIGYFNATIQAIKYISFPTCLIEDHAAATPSFRICTPAEHTAALLSALPATNDTHLRIHDTPTTRTWTYLVRAWDTAPTSVTQFQAPIPRTALQAAGIADVRGYWHLHHKPTDLRRITTASTSQILAIYLARIINAVDAVLAPSPGSPRVRSVVAVVPHTYAASGIEAGLQQILHVLPGQVDLFRAVYREFGAVHAHALDQTAECLRTPLTVLYAGYTSTCFTANTMIAPVGDFVKEVPGAAFGPVCDAGDHTPVHAKNGESTADRVARAWVAHLESDPASTLAHVSDIILSGTWPSALADRITAAAALSTDRDSTPHALPRRVHVGGAHRAAAAVLLQQHSTCTCGTRHPFRIRCDLVAHDRAAGGPRVVAGTLDPGAPARQPVANGWAYATARRGEVVLLGRASEVHLHERGYDVDGVCVPRVDPRNLAARPVGVPRGRFVKRAIPRGWVVKGCRDPRAVRKLHSGDDVVLDYYVQDKKWF</sequence>
<keyword evidence="2" id="KW-0812">Transmembrane</keyword>
<evidence type="ECO:0000313" key="3">
    <source>
        <dbReference type="EMBL" id="KNE62384.1"/>
    </source>
</evidence>
<dbReference type="EMBL" id="GG745340">
    <property type="protein sequence ID" value="KNE62384.1"/>
    <property type="molecule type" value="Genomic_DNA"/>
</dbReference>
<feature type="region of interest" description="Disordered" evidence="1">
    <location>
        <begin position="1"/>
        <end position="24"/>
    </location>
</feature>
<organism evidence="3 4">
    <name type="scientific">Allomyces macrogynus (strain ATCC 38327)</name>
    <name type="common">Allomyces javanicus var. macrogynus</name>
    <dbReference type="NCBI Taxonomy" id="578462"/>
    <lineage>
        <taxon>Eukaryota</taxon>
        <taxon>Fungi</taxon>
        <taxon>Fungi incertae sedis</taxon>
        <taxon>Blastocladiomycota</taxon>
        <taxon>Blastocladiomycetes</taxon>
        <taxon>Blastocladiales</taxon>
        <taxon>Blastocladiaceae</taxon>
        <taxon>Allomyces</taxon>
    </lineage>
</organism>
<dbReference type="OrthoDB" id="5549183at2759"/>
<reference evidence="4" key="2">
    <citation type="submission" date="2009-11" db="EMBL/GenBank/DDBJ databases">
        <title>The Genome Sequence of Allomyces macrogynus strain ATCC 38327.</title>
        <authorList>
            <consortium name="The Broad Institute Genome Sequencing Platform"/>
            <person name="Russ C."/>
            <person name="Cuomo C."/>
            <person name="Shea T."/>
            <person name="Young S.K."/>
            <person name="Zeng Q."/>
            <person name="Koehrsen M."/>
            <person name="Haas B."/>
            <person name="Borodovsky M."/>
            <person name="Guigo R."/>
            <person name="Alvarado L."/>
            <person name="Berlin A."/>
            <person name="Borenstein D."/>
            <person name="Chen Z."/>
            <person name="Engels R."/>
            <person name="Freedman E."/>
            <person name="Gellesch M."/>
            <person name="Goldberg J."/>
            <person name="Griggs A."/>
            <person name="Gujja S."/>
            <person name="Heiman D."/>
            <person name="Hepburn T."/>
            <person name="Howarth C."/>
            <person name="Jen D."/>
            <person name="Larson L."/>
            <person name="Lewis B."/>
            <person name="Mehta T."/>
            <person name="Park D."/>
            <person name="Pearson M."/>
            <person name="Roberts A."/>
            <person name="Saif S."/>
            <person name="Shenoy N."/>
            <person name="Sisk P."/>
            <person name="Stolte C."/>
            <person name="Sykes S."/>
            <person name="Walk T."/>
            <person name="White J."/>
            <person name="Yandava C."/>
            <person name="Burger G."/>
            <person name="Gray M.W."/>
            <person name="Holland P.W.H."/>
            <person name="King N."/>
            <person name="Lang F.B.F."/>
            <person name="Roger A.J."/>
            <person name="Ruiz-Trillo I."/>
            <person name="Lander E."/>
            <person name="Nusbaum C."/>
        </authorList>
    </citation>
    <scope>NUCLEOTIDE SEQUENCE [LARGE SCALE GENOMIC DNA]</scope>
    <source>
        <strain evidence="4">ATCC 38327</strain>
    </source>
</reference>